<feature type="compositionally biased region" description="Basic and acidic residues" evidence="11">
    <location>
        <begin position="212"/>
        <end position="221"/>
    </location>
</feature>
<evidence type="ECO:0000256" key="6">
    <source>
        <dbReference type="ARBA" id="ARBA00022816"/>
    </source>
</evidence>
<keyword evidence="6" id="KW-0509">mRNA transport</keyword>
<feature type="region of interest" description="Disordered" evidence="11">
    <location>
        <begin position="1094"/>
        <end position="1149"/>
    </location>
</feature>
<dbReference type="GO" id="GO:0008139">
    <property type="term" value="F:nuclear localization sequence binding"/>
    <property type="evidence" value="ECO:0007669"/>
    <property type="project" value="TreeGrafter"/>
</dbReference>
<keyword evidence="5" id="KW-0068">Autocatalytic cleavage</keyword>
<feature type="compositionally biased region" description="Polar residues" evidence="11">
    <location>
        <begin position="591"/>
        <end position="600"/>
    </location>
</feature>
<comment type="similarity">
    <text evidence="2">Belongs to the nucleoporin GLFG family.</text>
</comment>
<evidence type="ECO:0000256" key="9">
    <source>
        <dbReference type="ARBA" id="ARBA00023132"/>
    </source>
</evidence>
<dbReference type="InterPro" id="IPR007230">
    <property type="entry name" value="Nup98_auto-Pept-S59_dom"/>
</dbReference>
<feature type="compositionally biased region" description="Polar residues" evidence="11">
    <location>
        <begin position="431"/>
        <end position="441"/>
    </location>
</feature>
<dbReference type="InterPro" id="IPR021967">
    <property type="entry name" value="Nup98_C"/>
</dbReference>
<reference evidence="13" key="1">
    <citation type="submission" date="2023-03" db="EMBL/GenBank/DDBJ databases">
        <title>Mating type loci evolution in Malassezia.</title>
        <authorList>
            <person name="Coelho M.A."/>
        </authorList>
    </citation>
    <scope>NUCLEOTIDE SEQUENCE</scope>
    <source>
        <strain evidence="13">CBS 14135</strain>
    </source>
</reference>
<sequence length="1907" mass="196461">MFGASSFSGFGQQNQQASNAASAPGTGGMFGQASTTPSFGAFGQPSGTGTSAFGQSQPTTSFGQPTSTPQQPTPFTFGQTNTGSTFGAPKPATGFGAFGASSTPQPAQPTLGFGQQPTAFGAQPSVGFGAQQNTGFFGQQNTGAPQPAAPTAFGGFGAAPLGAASVTQGTATTPYAPYREDATPNEPKAHAKNWDVHQSIASMPAYASMSPEELRLQDYRQGRSKGTGAPGAAMPSTTPAFGASTGTQPSAFGAANPTQPTSTFGQPSGGLFGQQPQAPSTGGLFGQPSGASSTPAFGAQPTQSSGLFGQSKPAGTMFGSSTSSMPLFGQSAQQQQPGATPFGQSTSQPSTGFSFGQSTGAATQPASGSTGFSFGANNASTGAKPAFGGFGSGAQQPQSTPFSFGASSTTGTGTQPGTTPFGGTQNTTSTFSFGANNTNNAPKPGGLFGSAPSTATGAASSTPSFGGFGAGAQNNTQTNKPAFSFGSFGTQNNSVSAPSSAPGGAFGQNTNTSTTGGTTGGLFGAKPATGAPSFGFGSASSQPSGGAFGQSTTASSGSSLFGAKPAQPSAPSTGLFGQSSTTQPSQPSTSLFGQNNQQGTSGAPSTGGLFGGGAASGAGANSTQAKPSLFSFGSNNNTASNPSQPSTSLFGQAPASNTNTGTSTFGQTSGGGLFGQSQPASTGGGLFGASTFGAAKPLGASAPAPSTAPTLGGGAPVAATASPASLTTNPFGTDGLLGTASPSAASQPPLPFNVAPKSKAPLVSPFRSSPRNAVRVTRLRGTTPGLDLSPRERTPLREGTPGLGASRSMTPARSSSMLFRGPSDTQTLSPQAFIPRSTSKRLVLDGDASFARSPSVRRDTLRLSTPRARFSPAVERAADVGNTSTLSAAPALDDDRADLSVSREVQRPAKGTRAPSPARAPSPTPALPGDYVLSPPLAELRAMDYERLAAVKPFTVSRVGFGAVAFLEPVDLATLPDLSYIGGGVVQLRAKECFVYPQEEDLESDTPLDGLKSGYVPVPKAPLGQGLNVPARVSLEGCWPLDRATREPLKDPAHARVKQHIAKLKNKKETEFVSYEPESGTWTFIVQHFSRYGLDDSESDEPLEDAELDEEDEEDEVPAMHLGDEPESDSSSSSNAMRESELGDAPEVWVPAVQRTRGTTPALRRSTTPAIGARLDAPASDALPRKVQVMRASFFGNAPPPQGPAVGAPRGPTYDVARDAADDVHIDEAAALDADATADEALEAAEVSVAATPSIPVVRAPLDDSVMHRGMFASDAGLTLGRAFRAGCGPRAALATPRARAVARHVGDVAVRHVQVPPDAAVLAEALLAQQLAASDIAVVDGVPMATPKPGTSFSTHAQHYAADDKRYAPQLFHLGAALFDPVRCDVPADAPRALVAEVERLQRKTAFSEWLARAVAPTVQSEARAHRAASRRAELVFALLSGHQVEHAADAAVEANDLRLATLVAQAGGDASSQAFLADQLRVWEKEEVLPSIGAPMRRVYECLAGHVGTAAKVATGLDWRRALGLHVWYGVPWEAPLAASVDSYAAALAAPASDTQPPLPAYVDAARLGALKVRELAERPDMEYDAMFELLKLHVDPAYPLERVLNARNFGACAVEHTLPWHTYVLLTHALQLRAFADVNTGEQLTLAYAAQLEAQGLWHWAAFVLLHLTHVDVRRAAVQALLERNVALLDSQRAFLDKLAIPEAWRAAAEAVAARAAGDYYREYMRWLDAGDLSAAHHVAVTYLAPETFVRADAAVLLDLFRPFGDAEQAARTAGQPFRVAHWNTQGRVLLDYATLPHILPPLLAKAASQSLASGERHALQQATQRIHELIEAVPLLYPPTKPTVMTTVARSEMLVVLHNLARLAAANTDAPEPSMHWTPAHPPEVEQLQAAAADFGTAMLASL</sequence>
<dbReference type="GO" id="GO:0044614">
    <property type="term" value="C:nuclear pore cytoplasmic filaments"/>
    <property type="evidence" value="ECO:0007669"/>
    <property type="project" value="TreeGrafter"/>
</dbReference>
<dbReference type="GO" id="GO:0006405">
    <property type="term" value="P:RNA export from nucleus"/>
    <property type="evidence" value="ECO:0007669"/>
    <property type="project" value="TreeGrafter"/>
</dbReference>
<feature type="region of interest" description="Disordered" evidence="11">
    <location>
        <begin position="1"/>
        <end position="151"/>
    </location>
</feature>
<dbReference type="GO" id="GO:0051028">
    <property type="term" value="P:mRNA transport"/>
    <property type="evidence" value="ECO:0007669"/>
    <property type="project" value="UniProtKB-KW"/>
</dbReference>
<dbReference type="InterPro" id="IPR037665">
    <property type="entry name" value="Nucleoporin_S59-like"/>
</dbReference>
<dbReference type="InterPro" id="IPR025574">
    <property type="entry name" value="Nucleoporin_FG_rpt"/>
</dbReference>
<keyword evidence="9" id="KW-0906">Nuclear pore complex</keyword>
<dbReference type="GO" id="GO:0017056">
    <property type="term" value="F:structural constituent of nuclear pore"/>
    <property type="evidence" value="ECO:0007669"/>
    <property type="project" value="InterPro"/>
</dbReference>
<dbReference type="GO" id="GO:0006606">
    <property type="term" value="P:protein import into nucleus"/>
    <property type="evidence" value="ECO:0007669"/>
    <property type="project" value="TreeGrafter"/>
</dbReference>
<accession>A0AAF0IRR6</accession>
<dbReference type="GO" id="GO:0003723">
    <property type="term" value="F:RNA binding"/>
    <property type="evidence" value="ECO:0007669"/>
    <property type="project" value="TreeGrafter"/>
</dbReference>
<name>A0AAF0IRR6_9BASI</name>
<feature type="compositionally biased region" description="Polar residues" evidence="11">
    <location>
        <begin position="623"/>
        <end position="650"/>
    </location>
</feature>
<feature type="domain" description="Peptidase S59" evidence="12">
    <location>
        <begin position="928"/>
        <end position="1089"/>
    </location>
</feature>
<feature type="compositionally biased region" description="Low complexity" evidence="11">
    <location>
        <begin position="1"/>
        <end position="23"/>
    </location>
</feature>
<dbReference type="Pfam" id="PF13634">
    <property type="entry name" value="Nucleoporin_FG"/>
    <property type="match status" value="4"/>
</dbReference>
<dbReference type="PROSITE" id="PS51434">
    <property type="entry name" value="NUP_C"/>
    <property type="match status" value="1"/>
</dbReference>
<feature type="compositionally biased region" description="Low complexity" evidence="11">
    <location>
        <begin position="656"/>
        <end position="667"/>
    </location>
</feature>
<dbReference type="EMBL" id="CP119951">
    <property type="protein sequence ID" value="WFC94188.1"/>
    <property type="molecule type" value="Genomic_DNA"/>
</dbReference>
<feature type="compositionally biased region" description="Low complexity" evidence="11">
    <location>
        <begin position="578"/>
        <end position="590"/>
    </location>
</feature>
<keyword evidence="8" id="KW-0811">Translocation</keyword>
<dbReference type="Gene3D" id="3.30.1610.10">
    <property type="entry name" value="Peptidase S59, nucleoporin"/>
    <property type="match status" value="1"/>
</dbReference>
<dbReference type="PANTHER" id="PTHR23198">
    <property type="entry name" value="NUCLEOPORIN"/>
    <property type="match status" value="1"/>
</dbReference>
<dbReference type="Pfam" id="PF04096">
    <property type="entry name" value="Nucleoporin2"/>
    <property type="match status" value="1"/>
</dbReference>
<feature type="compositionally biased region" description="Polar residues" evidence="11">
    <location>
        <begin position="473"/>
        <end position="495"/>
    </location>
</feature>
<dbReference type="InterPro" id="IPR036903">
    <property type="entry name" value="Nup98_auto-Pept-S59_dom_sf"/>
</dbReference>
<dbReference type="Pfam" id="PF12110">
    <property type="entry name" value="Nup96"/>
    <property type="match status" value="1"/>
</dbReference>
<feature type="compositionally biased region" description="Low complexity" evidence="11">
    <location>
        <begin position="399"/>
        <end position="430"/>
    </location>
</feature>
<evidence type="ECO:0000256" key="7">
    <source>
        <dbReference type="ARBA" id="ARBA00022927"/>
    </source>
</evidence>
<evidence type="ECO:0000256" key="1">
    <source>
        <dbReference type="ARBA" id="ARBA00004567"/>
    </source>
</evidence>
<feature type="region of interest" description="Disordered" evidence="11">
    <location>
        <begin position="725"/>
        <end position="834"/>
    </location>
</feature>
<evidence type="ECO:0000256" key="10">
    <source>
        <dbReference type="ARBA" id="ARBA00023242"/>
    </source>
</evidence>
<dbReference type="GO" id="GO:0000973">
    <property type="term" value="P:post-transcriptional tethering of RNA polymerase II gene DNA at nuclear periphery"/>
    <property type="evidence" value="ECO:0007669"/>
    <property type="project" value="TreeGrafter"/>
</dbReference>
<keyword evidence="14" id="KW-1185">Reference proteome</keyword>
<dbReference type="FunFam" id="3.30.1610.10:FF:000003">
    <property type="entry name" value="Nucleoporin SONB, putative"/>
    <property type="match status" value="1"/>
</dbReference>
<dbReference type="SUPFAM" id="SSF82215">
    <property type="entry name" value="C-terminal autoproteolytic domain of nucleoporin nup98"/>
    <property type="match status" value="1"/>
</dbReference>
<feature type="compositionally biased region" description="Low complexity" evidence="11">
    <location>
        <begin position="138"/>
        <end position="151"/>
    </location>
</feature>
<dbReference type="Gene3D" id="1.25.40.690">
    <property type="match status" value="1"/>
</dbReference>
<evidence type="ECO:0000256" key="3">
    <source>
        <dbReference type="ARBA" id="ARBA00022448"/>
    </source>
</evidence>
<keyword evidence="4" id="KW-0677">Repeat</keyword>
<dbReference type="Gene3D" id="1.10.10.2360">
    <property type="match status" value="1"/>
</dbReference>
<evidence type="ECO:0000256" key="5">
    <source>
        <dbReference type="ARBA" id="ARBA00022813"/>
    </source>
</evidence>
<dbReference type="GO" id="GO:0034398">
    <property type="term" value="P:telomere tethering at nuclear periphery"/>
    <property type="evidence" value="ECO:0007669"/>
    <property type="project" value="TreeGrafter"/>
</dbReference>
<proteinExistence type="inferred from homology"/>
<feature type="compositionally biased region" description="Polar residues" evidence="11">
    <location>
        <begin position="45"/>
        <end position="54"/>
    </location>
</feature>
<feature type="compositionally biased region" description="Basic and acidic residues" evidence="11">
    <location>
        <begin position="178"/>
        <end position="195"/>
    </location>
</feature>
<protein>
    <recommendedName>
        <fullName evidence="12">Peptidase S59 domain-containing protein</fullName>
    </recommendedName>
</protein>
<feature type="region of interest" description="Disordered" evidence="11">
    <location>
        <begin position="172"/>
        <end position="680"/>
    </location>
</feature>
<dbReference type="Proteomes" id="UP001216638">
    <property type="component" value="Chromosome 1"/>
</dbReference>
<evidence type="ECO:0000256" key="2">
    <source>
        <dbReference type="ARBA" id="ARBA00008926"/>
    </source>
</evidence>
<feature type="compositionally biased region" description="Low complexity" evidence="11">
    <location>
        <begin position="530"/>
        <end position="551"/>
    </location>
</feature>
<evidence type="ECO:0000256" key="8">
    <source>
        <dbReference type="ARBA" id="ARBA00023010"/>
    </source>
</evidence>
<organism evidence="13 14">
    <name type="scientific">Malassezia brasiliensis</name>
    <dbReference type="NCBI Taxonomy" id="1821822"/>
    <lineage>
        <taxon>Eukaryota</taxon>
        <taxon>Fungi</taxon>
        <taxon>Dikarya</taxon>
        <taxon>Basidiomycota</taxon>
        <taxon>Ustilaginomycotina</taxon>
        <taxon>Malasseziomycetes</taxon>
        <taxon>Malasseziales</taxon>
        <taxon>Malasseziaceae</taxon>
        <taxon>Malassezia</taxon>
    </lineage>
</organism>
<dbReference type="PANTHER" id="PTHR23198:SF6">
    <property type="entry name" value="NUCLEAR PORE COMPLEX PROTEIN NUP98-NUP96"/>
    <property type="match status" value="1"/>
</dbReference>
<feature type="compositionally biased region" description="Acidic residues" evidence="11">
    <location>
        <begin position="1095"/>
        <end position="1117"/>
    </location>
</feature>
<keyword evidence="7" id="KW-0653">Protein transport</keyword>
<feature type="compositionally biased region" description="Polar residues" evidence="11">
    <location>
        <begin position="289"/>
        <end position="308"/>
    </location>
</feature>
<feature type="compositionally biased region" description="Low complexity" evidence="11">
    <location>
        <begin position="496"/>
        <end position="516"/>
    </location>
</feature>
<feature type="compositionally biased region" description="Polar residues" evidence="11">
    <location>
        <begin position="807"/>
        <end position="830"/>
    </location>
</feature>
<keyword evidence="10" id="KW-0539">Nucleus</keyword>
<feature type="compositionally biased region" description="Polar residues" evidence="11">
    <location>
        <begin position="318"/>
        <end position="381"/>
    </location>
</feature>
<gene>
    <name evidence="13" type="ORF">MBRA1_000821</name>
</gene>
<feature type="compositionally biased region" description="Low complexity" evidence="11">
    <location>
        <begin position="55"/>
        <end position="83"/>
    </location>
</feature>
<evidence type="ECO:0000256" key="4">
    <source>
        <dbReference type="ARBA" id="ARBA00022737"/>
    </source>
</evidence>
<dbReference type="FunFam" id="1.10.10.2360:FF:000001">
    <property type="entry name" value="Nuclear pore complex protein Nup98-Nup96"/>
    <property type="match status" value="1"/>
</dbReference>
<evidence type="ECO:0000313" key="13">
    <source>
        <dbReference type="EMBL" id="WFC94188.1"/>
    </source>
</evidence>
<feature type="compositionally biased region" description="Polar residues" evidence="11">
    <location>
        <begin position="235"/>
        <end position="266"/>
    </location>
</feature>
<feature type="compositionally biased region" description="Low complexity" evidence="11">
    <location>
        <begin position="449"/>
        <end position="465"/>
    </location>
</feature>
<feature type="region of interest" description="Disordered" evidence="11">
    <location>
        <begin position="881"/>
        <end position="930"/>
    </location>
</feature>
<evidence type="ECO:0000313" key="14">
    <source>
        <dbReference type="Proteomes" id="UP001216638"/>
    </source>
</evidence>
<keyword evidence="3" id="KW-0813">Transport</keyword>
<evidence type="ECO:0000256" key="11">
    <source>
        <dbReference type="SAM" id="MobiDB-lite"/>
    </source>
</evidence>
<evidence type="ECO:0000259" key="12">
    <source>
        <dbReference type="PROSITE" id="PS51434"/>
    </source>
</evidence>
<comment type="subcellular location">
    <subcellularLocation>
        <location evidence="1">Nucleus</location>
        <location evidence="1">Nuclear pore complex</location>
    </subcellularLocation>
</comment>